<dbReference type="PANTHER" id="PTHR28604:SF1">
    <property type="entry name" value="PROLINE-RICH PROTEIN 29"/>
    <property type="match status" value="1"/>
</dbReference>
<evidence type="ECO:0000313" key="4">
    <source>
        <dbReference type="Proteomes" id="UP000472241"/>
    </source>
</evidence>
<dbReference type="InterPro" id="IPR027904">
    <property type="entry name" value="DUF4587"/>
</dbReference>
<feature type="region of interest" description="Disordered" evidence="1">
    <location>
        <begin position="233"/>
        <end position="256"/>
    </location>
</feature>
<dbReference type="AlphaFoldDB" id="A0A667IMF2"/>
<sequence>MAFRSGGSWGQLPSQSAAPTPWVTVLQPLAWAAPPPPPQPGGVKEDLLELMLLQNAQMHQLLLSRLVAAALHPGPAPPHPHPQVYLEGQQEEYEEEEEKEVQEEGPVVFHHHYLPCPMPSLGPLLPWPVPFLSPPPHQPYLQDTSRIQHHPPASGRRGSRAIPPPPPPSATGTVGADVPPASGRGRVGGQWGPSPGRGWVRRPGGPLGGQGAPTTTTVGNWLVPFPFLPWGPVRQEGSQGEGAVLSPDYYDAESLP</sequence>
<keyword evidence="4" id="KW-1185">Reference proteome</keyword>
<dbReference type="Ensembl" id="ENSLCNT00005037571.1">
    <property type="protein sequence ID" value="ENSLCNP00005033666.1"/>
    <property type="gene ID" value="ENSLCNG00005021894.1"/>
</dbReference>
<dbReference type="Pfam" id="PF15248">
    <property type="entry name" value="DUF4587"/>
    <property type="match status" value="1"/>
</dbReference>
<accession>A0A667IMF2</accession>
<reference evidence="3" key="1">
    <citation type="submission" date="2025-08" db="UniProtKB">
        <authorList>
            <consortium name="Ensembl"/>
        </authorList>
    </citation>
    <scope>IDENTIFICATION</scope>
</reference>
<dbReference type="InterPro" id="IPR038915">
    <property type="entry name" value="PRR29-like"/>
</dbReference>
<evidence type="ECO:0000259" key="2">
    <source>
        <dbReference type="Pfam" id="PF15248"/>
    </source>
</evidence>
<gene>
    <name evidence="3" type="primary">PRR29</name>
</gene>
<feature type="compositionally biased region" description="Low complexity" evidence="1">
    <location>
        <begin position="192"/>
        <end position="204"/>
    </location>
</feature>
<name>A0A667IMF2_LYNCA</name>
<dbReference type="Proteomes" id="UP000472241">
    <property type="component" value="Unplaced"/>
</dbReference>
<dbReference type="PANTHER" id="PTHR28604">
    <property type="match status" value="1"/>
</dbReference>
<protein>
    <recommendedName>
        <fullName evidence="2">DUF4587 domain-containing protein</fullName>
    </recommendedName>
</protein>
<evidence type="ECO:0000313" key="3">
    <source>
        <dbReference type="Ensembl" id="ENSLCNP00005033666.1"/>
    </source>
</evidence>
<feature type="domain" description="DUF4587" evidence="2">
    <location>
        <begin position="39"/>
        <end position="113"/>
    </location>
</feature>
<proteinExistence type="predicted"/>
<evidence type="ECO:0000256" key="1">
    <source>
        <dbReference type="SAM" id="MobiDB-lite"/>
    </source>
</evidence>
<reference evidence="3" key="2">
    <citation type="submission" date="2025-09" db="UniProtKB">
        <authorList>
            <consortium name="Ensembl"/>
        </authorList>
    </citation>
    <scope>IDENTIFICATION</scope>
</reference>
<feature type="region of interest" description="Disordered" evidence="1">
    <location>
        <begin position="138"/>
        <end position="218"/>
    </location>
</feature>
<organism evidence="3 4">
    <name type="scientific">Lynx canadensis</name>
    <name type="common">Canada lynx</name>
    <name type="synonym">Felis canadensis</name>
    <dbReference type="NCBI Taxonomy" id="61383"/>
    <lineage>
        <taxon>Eukaryota</taxon>
        <taxon>Metazoa</taxon>
        <taxon>Chordata</taxon>
        <taxon>Craniata</taxon>
        <taxon>Vertebrata</taxon>
        <taxon>Euteleostomi</taxon>
        <taxon>Mammalia</taxon>
        <taxon>Eutheria</taxon>
        <taxon>Laurasiatheria</taxon>
        <taxon>Carnivora</taxon>
        <taxon>Feliformia</taxon>
        <taxon>Felidae</taxon>
        <taxon>Felinae</taxon>
        <taxon>Lynx</taxon>
    </lineage>
</organism>